<dbReference type="AlphaFoldDB" id="A0AAV7HVB8"/>
<accession>A0AAV7HVB8</accession>
<reference evidence="1 2" key="1">
    <citation type="journal article" date="2021" name="J. Hered.">
        <title>A chromosome-level genome assembly of the parasitoid wasp, Cotesia glomerata (Hymenoptera: Braconidae).</title>
        <authorList>
            <person name="Pinto B.J."/>
            <person name="Weis J.J."/>
            <person name="Gamble T."/>
            <person name="Ode P.J."/>
            <person name="Paul R."/>
            <person name="Zaspel J.M."/>
        </authorList>
    </citation>
    <scope>NUCLEOTIDE SEQUENCE [LARGE SCALE GENOMIC DNA]</scope>
    <source>
        <strain evidence="1">CgM1</strain>
    </source>
</reference>
<protein>
    <submittedName>
        <fullName evidence="1">Uncharacterized protein</fullName>
    </submittedName>
</protein>
<sequence>MFDYIKLISFDAPRCTSGGTKRTAQATIVVQQPSLSLDAPAATILLRPDVDACRREENMRQLLDVTQTLTLQEIHDFEMRSVTLLLSSL</sequence>
<name>A0AAV7HVB8_COTGL</name>
<gene>
    <name evidence="1" type="ORF">KQX54_013722</name>
</gene>
<proteinExistence type="predicted"/>
<dbReference type="Proteomes" id="UP000826195">
    <property type="component" value="Unassembled WGS sequence"/>
</dbReference>
<organism evidence="1 2">
    <name type="scientific">Cotesia glomerata</name>
    <name type="common">Lepidopteran parasitic wasp</name>
    <name type="synonym">Apanteles glomeratus</name>
    <dbReference type="NCBI Taxonomy" id="32391"/>
    <lineage>
        <taxon>Eukaryota</taxon>
        <taxon>Metazoa</taxon>
        <taxon>Ecdysozoa</taxon>
        <taxon>Arthropoda</taxon>
        <taxon>Hexapoda</taxon>
        <taxon>Insecta</taxon>
        <taxon>Pterygota</taxon>
        <taxon>Neoptera</taxon>
        <taxon>Endopterygota</taxon>
        <taxon>Hymenoptera</taxon>
        <taxon>Apocrita</taxon>
        <taxon>Ichneumonoidea</taxon>
        <taxon>Braconidae</taxon>
        <taxon>Microgastrinae</taxon>
        <taxon>Cotesia</taxon>
    </lineage>
</organism>
<comment type="caution">
    <text evidence="1">The sequence shown here is derived from an EMBL/GenBank/DDBJ whole genome shotgun (WGS) entry which is preliminary data.</text>
</comment>
<keyword evidence="2" id="KW-1185">Reference proteome</keyword>
<evidence type="ECO:0000313" key="2">
    <source>
        <dbReference type="Proteomes" id="UP000826195"/>
    </source>
</evidence>
<dbReference type="EMBL" id="JAHXZJ010002982">
    <property type="protein sequence ID" value="KAH0535118.1"/>
    <property type="molecule type" value="Genomic_DNA"/>
</dbReference>
<evidence type="ECO:0000313" key="1">
    <source>
        <dbReference type="EMBL" id="KAH0535118.1"/>
    </source>
</evidence>